<protein>
    <recommendedName>
        <fullName evidence="4">FYR C-terminal domain-containing protein</fullName>
    </recommendedName>
</protein>
<accession>A0A9D5A4G0</accession>
<gene>
    <name evidence="2" type="ORF">KIW84_061426</name>
</gene>
<dbReference type="InterPro" id="IPR003889">
    <property type="entry name" value="FYrich_C"/>
</dbReference>
<organism evidence="2 3">
    <name type="scientific">Pisum sativum</name>
    <name type="common">Garden pea</name>
    <name type="synonym">Lathyrus oleraceus</name>
    <dbReference type="NCBI Taxonomy" id="3888"/>
    <lineage>
        <taxon>Eukaryota</taxon>
        <taxon>Viridiplantae</taxon>
        <taxon>Streptophyta</taxon>
        <taxon>Embryophyta</taxon>
        <taxon>Tracheophyta</taxon>
        <taxon>Spermatophyta</taxon>
        <taxon>Magnoliopsida</taxon>
        <taxon>eudicotyledons</taxon>
        <taxon>Gunneridae</taxon>
        <taxon>Pentapetalae</taxon>
        <taxon>rosids</taxon>
        <taxon>fabids</taxon>
        <taxon>Fabales</taxon>
        <taxon>Fabaceae</taxon>
        <taxon>Papilionoideae</taxon>
        <taxon>50 kb inversion clade</taxon>
        <taxon>NPAAA clade</taxon>
        <taxon>Hologalegina</taxon>
        <taxon>IRL clade</taxon>
        <taxon>Fabeae</taxon>
        <taxon>Lathyrus</taxon>
    </lineage>
</organism>
<dbReference type="Gramene" id="Psat06G0142600-T2">
    <property type="protein sequence ID" value="KAI5394806.1"/>
    <property type="gene ID" value="KIW84_061426"/>
</dbReference>
<dbReference type="Gene3D" id="3.30.160.360">
    <property type="match status" value="1"/>
</dbReference>
<evidence type="ECO:0000256" key="1">
    <source>
        <dbReference type="SAM" id="MobiDB-lite"/>
    </source>
</evidence>
<name>A0A9D5A4G0_PEA</name>
<dbReference type="Proteomes" id="UP001058974">
    <property type="component" value="Chromosome 6"/>
</dbReference>
<evidence type="ECO:0000313" key="3">
    <source>
        <dbReference type="Proteomes" id="UP001058974"/>
    </source>
</evidence>
<dbReference type="PROSITE" id="PS51543">
    <property type="entry name" value="FYRC"/>
    <property type="match status" value="1"/>
</dbReference>
<dbReference type="SMART" id="SM00542">
    <property type="entry name" value="FYRC"/>
    <property type="match status" value="1"/>
</dbReference>
<evidence type="ECO:0008006" key="4">
    <source>
        <dbReference type="Google" id="ProtNLM"/>
    </source>
</evidence>
<dbReference type="EMBL" id="JAMSHJ010000006">
    <property type="protein sequence ID" value="KAI5394806.1"/>
    <property type="molecule type" value="Genomic_DNA"/>
</dbReference>
<keyword evidence="3" id="KW-1185">Reference proteome</keyword>
<sequence length="157" mass="17164">MSAAKCWDLVRERVNIEIAKQHKLGKKGLPPLHPPGSLDGFEMFGFSSPAIVQAIEALDRSRVCKEYWDSRPFSRPQGQLSQAGQTTVNGGGGNDQGVTTNSNTPVGTVAAVKRLFKKANAEELNSLYSILTDSKPAAEHIPIRQILFEEIHKTQPP</sequence>
<dbReference type="GO" id="GO:0005634">
    <property type="term" value="C:nucleus"/>
    <property type="evidence" value="ECO:0007669"/>
    <property type="project" value="InterPro"/>
</dbReference>
<dbReference type="AlphaFoldDB" id="A0A9D5A4G0"/>
<comment type="caution">
    <text evidence="2">The sequence shown here is derived from an EMBL/GenBank/DDBJ whole genome shotgun (WGS) entry which is preliminary data.</text>
</comment>
<feature type="compositionally biased region" description="Polar residues" evidence="1">
    <location>
        <begin position="76"/>
        <end position="88"/>
    </location>
</feature>
<evidence type="ECO:0000313" key="2">
    <source>
        <dbReference type="EMBL" id="KAI5394806.1"/>
    </source>
</evidence>
<feature type="region of interest" description="Disordered" evidence="1">
    <location>
        <begin position="74"/>
        <end position="104"/>
    </location>
</feature>
<reference evidence="2 3" key="1">
    <citation type="journal article" date="2022" name="Nat. Genet.">
        <title>Improved pea reference genome and pan-genome highlight genomic features and evolutionary characteristics.</title>
        <authorList>
            <person name="Yang T."/>
            <person name="Liu R."/>
            <person name="Luo Y."/>
            <person name="Hu S."/>
            <person name="Wang D."/>
            <person name="Wang C."/>
            <person name="Pandey M.K."/>
            <person name="Ge S."/>
            <person name="Xu Q."/>
            <person name="Li N."/>
            <person name="Li G."/>
            <person name="Huang Y."/>
            <person name="Saxena R.K."/>
            <person name="Ji Y."/>
            <person name="Li M."/>
            <person name="Yan X."/>
            <person name="He Y."/>
            <person name="Liu Y."/>
            <person name="Wang X."/>
            <person name="Xiang C."/>
            <person name="Varshney R.K."/>
            <person name="Ding H."/>
            <person name="Gao S."/>
            <person name="Zong X."/>
        </authorList>
    </citation>
    <scope>NUCLEOTIDE SEQUENCE [LARGE SCALE GENOMIC DNA]</scope>
    <source>
        <strain evidence="2 3">cv. Zhongwan 6</strain>
    </source>
</reference>
<dbReference type="Pfam" id="PF05965">
    <property type="entry name" value="FYRC"/>
    <property type="match status" value="1"/>
</dbReference>
<proteinExistence type="predicted"/>